<gene>
    <name evidence="1" type="ORF">FHW36_105431</name>
</gene>
<dbReference type="InterPro" id="IPR017853">
    <property type="entry name" value="GH"/>
</dbReference>
<sequence length="416" mass="44706">MGFSYEIGILPDSTFLSPSNTVLVQLIRNLGDGVIRVGGNSSDRVVWTNAARTTATGRDSLTTTDIDRFAAFAKATGWPVLFGLNLGVYDPAKAATEANYVSRMLGGSLMAFQTGNETDLFSRNGHRDATYQYTNYQQEWSQYFQAVRNTLPAAPFAGPDVAYKTAWINSFAIATHQNIRLLDGHYYVTGPGTDSTITYHTLLAPDTKLPVYLTALKNSAQPYSLPYRISECNSIYSGGRKGVSDIFASALWALDYMWTVAKYNGQGINFHGGTGGPYTPIAMVSGSPVARPEYYAMLAFHQAAHGSLVPTDVNAGQLNTSVYACKDISTEYVTLINKEDNRDISFTITPGMKAATAQVFILTAPGITSTDGVTFAGSQPDAGGKFTPANPATYSSSNGNFIVNVPRGSAAVVVIR</sequence>
<dbReference type="InterPro" id="IPR013780">
    <property type="entry name" value="Glyco_hydro_b"/>
</dbReference>
<dbReference type="AlphaFoldDB" id="A0A561PPG4"/>
<accession>A0A561PPG4</accession>
<organism evidence="1 2">
    <name type="scientific">Chitinophaga polysaccharea</name>
    <dbReference type="NCBI Taxonomy" id="1293035"/>
    <lineage>
        <taxon>Bacteria</taxon>
        <taxon>Pseudomonadati</taxon>
        <taxon>Bacteroidota</taxon>
        <taxon>Chitinophagia</taxon>
        <taxon>Chitinophagales</taxon>
        <taxon>Chitinophagaceae</taxon>
        <taxon>Chitinophaga</taxon>
    </lineage>
</organism>
<dbReference type="GO" id="GO:0016020">
    <property type="term" value="C:membrane"/>
    <property type="evidence" value="ECO:0007669"/>
    <property type="project" value="InterPro"/>
</dbReference>
<dbReference type="GO" id="GO:0016798">
    <property type="term" value="F:hydrolase activity, acting on glycosyl bonds"/>
    <property type="evidence" value="ECO:0007669"/>
    <property type="project" value="InterPro"/>
</dbReference>
<dbReference type="EMBL" id="VIWO01000005">
    <property type="protein sequence ID" value="TWF39990.1"/>
    <property type="molecule type" value="Genomic_DNA"/>
</dbReference>
<dbReference type="PANTHER" id="PTHR36183">
    <property type="entry name" value="BETA-GLUCURONIDASE"/>
    <property type="match status" value="1"/>
</dbReference>
<protein>
    <submittedName>
        <fullName evidence="1">Glycosyl hydrolase family 79</fullName>
    </submittedName>
</protein>
<dbReference type="Gene3D" id="3.20.20.80">
    <property type="entry name" value="Glycosidases"/>
    <property type="match status" value="1"/>
</dbReference>
<dbReference type="Proteomes" id="UP000320811">
    <property type="component" value="Unassembled WGS sequence"/>
</dbReference>
<dbReference type="Pfam" id="PF03662">
    <property type="entry name" value="Glyco_hydro_79n"/>
    <property type="match status" value="1"/>
</dbReference>
<evidence type="ECO:0000313" key="1">
    <source>
        <dbReference type="EMBL" id="TWF39990.1"/>
    </source>
</evidence>
<name>A0A561PPG4_9BACT</name>
<dbReference type="PANTHER" id="PTHR36183:SF2">
    <property type="entry name" value="BETA-GLUCURONIDASE C-TERMINAL DOMAIN-CONTAINING PROTEIN"/>
    <property type="match status" value="1"/>
</dbReference>
<dbReference type="SUPFAM" id="SSF51445">
    <property type="entry name" value="(Trans)glycosidases"/>
    <property type="match status" value="1"/>
</dbReference>
<dbReference type="InterPro" id="IPR052974">
    <property type="entry name" value="GH79_Enzymes"/>
</dbReference>
<keyword evidence="2" id="KW-1185">Reference proteome</keyword>
<evidence type="ECO:0000313" key="2">
    <source>
        <dbReference type="Proteomes" id="UP000320811"/>
    </source>
</evidence>
<dbReference type="Gene3D" id="2.60.40.1180">
    <property type="entry name" value="Golgi alpha-mannosidase II"/>
    <property type="match status" value="1"/>
</dbReference>
<keyword evidence="1" id="KW-0378">Hydrolase</keyword>
<dbReference type="InterPro" id="IPR005199">
    <property type="entry name" value="Glyco_hydro_79"/>
</dbReference>
<proteinExistence type="predicted"/>
<comment type="caution">
    <text evidence="1">The sequence shown here is derived from an EMBL/GenBank/DDBJ whole genome shotgun (WGS) entry which is preliminary data.</text>
</comment>
<reference evidence="1 2" key="1">
    <citation type="submission" date="2019-06" db="EMBL/GenBank/DDBJ databases">
        <title>Sorghum-associated microbial communities from plants grown in Nebraska, USA.</title>
        <authorList>
            <person name="Schachtman D."/>
        </authorList>
    </citation>
    <scope>NUCLEOTIDE SEQUENCE [LARGE SCALE GENOMIC DNA]</scope>
    <source>
        <strain evidence="1 2">1209</strain>
    </source>
</reference>